<dbReference type="InterPro" id="IPR029044">
    <property type="entry name" value="Nucleotide-diphossugar_trans"/>
</dbReference>
<dbReference type="HAMAP" id="MF_00108">
    <property type="entry name" value="IspD"/>
    <property type="match status" value="1"/>
</dbReference>
<keyword evidence="1 3" id="KW-0808">Transferase</keyword>
<dbReference type="PANTHER" id="PTHR32125:SF4">
    <property type="entry name" value="2-C-METHYL-D-ERYTHRITOL 4-PHOSPHATE CYTIDYLYLTRANSFERASE, CHLOROPLASTIC"/>
    <property type="match status" value="1"/>
</dbReference>
<dbReference type="FunFam" id="3.90.550.10:FF:000003">
    <property type="entry name" value="2-C-methyl-D-erythritol 4-phosphate cytidylyltransferase"/>
    <property type="match status" value="1"/>
</dbReference>
<comment type="caution">
    <text evidence="4">The sequence shown here is derived from an EMBL/GenBank/DDBJ whole genome shotgun (WGS) entry which is preliminary data.</text>
</comment>
<dbReference type="SUPFAM" id="SSF53448">
    <property type="entry name" value="Nucleotide-diphospho-sugar transferases"/>
    <property type="match status" value="1"/>
</dbReference>
<dbReference type="EMBL" id="DTLI01000199">
    <property type="protein sequence ID" value="HHS52857.1"/>
    <property type="molecule type" value="Genomic_DNA"/>
</dbReference>
<dbReference type="EC" id="2.7.7.60" evidence="3"/>
<dbReference type="GO" id="GO:0050518">
    <property type="term" value="F:2-C-methyl-D-erythritol 4-phosphate cytidylyltransferase activity"/>
    <property type="evidence" value="ECO:0007669"/>
    <property type="project" value="UniProtKB-UniRule"/>
</dbReference>
<dbReference type="NCBIfam" id="TIGR00453">
    <property type="entry name" value="ispD"/>
    <property type="match status" value="1"/>
</dbReference>
<dbReference type="InterPro" id="IPR050088">
    <property type="entry name" value="IspD/TarI_cytidylyltransf_bact"/>
</dbReference>
<feature type="site" description="Positions MEP for the nucleophilic attack" evidence="3">
    <location>
        <position position="205"/>
    </location>
</feature>
<dbReference type="PANTHER" id="PTHR32125">
    <property type="entry name" value="2-C-METHYL-D-ERYTHRITOL 4-PHOSPHATE CYTIDYLYLTRANSFERASE, CHLOROPLASTIC"/>
    <property type="match status" value="1"/>
</dbReference>
<dbReference type="GO" id="GO:0019288">
    <property type="term" value="P:isopentenyl diphosphate biosynthetic process, methylerythritol 4-phosphate pathway"/>
    <property type="evidence" value="ECO:0007669"/>
    <property type="project" value="UniProtKB-UniRule"/>
</dbReference>
<organism evidence="4">
    <name type="scientific">candidate division WOR-3 bacterium</name>
    <dbReference type="NCBI Taxonomy" id="2052148"/>
    <lineage>
        <taxon>Bacteria</taxon>
        <taxon>Bacteria division WOR-3</taxon>
    </lineage>
</organism>
<dbReference type="InterPro" id="IPR034683">
    <property type="entry name" value="IspD/TarI"/>
</dbReference>
<proteinExistence type="inferred from homology"/>
<comment type="pathway">
    <text evidence="3">Isoprenoid biosynthesis; isopentenyl diphosphate biosynthesis via DXP pathway; isopentenyl diphosphate from 1-deoxy-D-xylulose 5-phosphate: step 2/6.</text>
</comment>
<feature type="site" description="Positions MEP for the nucleophilic attack" evidence="3">
    <location>
        <position position="149"/>
    </location>
</feature>
<evidence type="ECO:0000256" key="3">
    <source>
        <dbReference type="HAMAP-Rule" id="MF_00108"/>
    </source>
</evidence>
<name>A0A7C6EBM1_UNCW3</name>
<sequence length="238" mass="26504">MNFGLIVAAGKGERFGGTKQFFLLDGKPVVLHTVEAFERCHCIDQIVLVVNPPKINYIETLLELNEIKKIRAVVSGGNERQDSVWNGLKALPKKGLVAIHDGVRPLFETKILAQGFALCKNHKAVICAIPINDTVKEVKDGKISKTIDRSNLYLIQTPQFYEIGLIRKAYEKALSEKFYATDDSTLVERLGIKVQIMPGSSSNIKITNREDLRLVEKIVKGSAVLNQERKATEDNSTL</sequence>
<dbReference type="UniPathway" id="UPA00056">
    <property type="reaction ID" value="UER00093"/>
</dbReference>
<gene>
    <name evidence="3 4" type="primary">ispD</name>
    <name evidence="4" type="ORF">ENW73_08395</name>
</gene>
<evidence type="ECO:0000313" key="4">
    <source>
        <dbReference type="EMBL" id="HHS52857.1"/>
    </source>
</evidence>
<dbReference type="Gene3D" id="3.90.550.10">
    <property type="entry name" value="Spore Coat Polysaccharide Biosynthesis Protein SpsA, Chain A"/>
    <property type="match status" value="1"/>
</dbReference>
<keyword evidence="3" id="KW-0414">Isoprene biosynthesis</keyword>
<keyword evidence="2 3" id="KW-0548">Nucleotidyltransferase</keyword>
<comment type="function">
    <text evidence="3">Catalyzes the formation of 4-diphosphocytidyl-2-C-methyl-D-erythritol from CTP and 2-C-methyl-D-erythritol 4-phosphate (MEP).</text>
</comment>
<comment type="catalytic activity">
    <reaction evidence="3">
        <text>2-C-methyl-D-erythritol 4-phosphate + CTP + H(+) = 4-CDP-2-C-methyl-D-erythritol + diphosphate</text>
        <dbReference type="Rhea" id="RHEA:13429"/>
        <dbReference type="ChEBI" id="CHEBI:15378"/>
        <dbReference type="ChEBI" id="CHEBI:33019"/>
        <dbReference type="ChEBI" id="CHEBI:37563"/>
        <dbReference type="ChEBI" id="CHEBI:57823"/>
        <dbReference type="ChEBI" id="CHEBI:58262"/>
        <dbReference type="EC" id="2.7.7.60"/>
    </reaction>
</comment>
<dbReference type="CDD" id="cd02516">
    <property type="entry name" value="CDP-ME_synthetase"/>
    <property type="match status" value="1"/>
</dbReference>
<feature type="site" description="Transition state stabilizer" evidence="3">
    <location>
        <position position="19"/>
    </location>
</feature>
<dbReference type="InterPro" id="IPR001228">
    <property type="entry name" value="IspD"/>
</dbReference>
<dbReference type="AlphaFoldDB" id="A0A7C6EBM1"/>
<dbReference type="Pfam" id="PF01128">
    <property type="entry name" value="IspD"/>
    <property type="match status" value="1"/>
</dbReference>
<feature type="site" description="Transition state stabilizer" evidence="3">
    <location>
        <position position="14"/>
    </location>
</feature>
<accession>A0A7C6EBM1</accession>
<reference evidence="4" key="1">
    <citation type="journal article" date="2020" name="mSystems">
        <title>Genome- and Community-Level Interaction Insights into Carbon Utilization and Element Cycling Functions of Hydrothermarchaeota in Hydrothermal Sediment.</title>
        <authorList>
            <person name="Zhou Z."/>
            <person name="Liu Y."/>
            <person name="Xu W."/>
            <person name="Pan J."/>
            <person name="Luo Z.H."/>
            <person name="Li M."/>
        </authorList>
    </citation>
    <scope>NUCLEOTIDE SEQUENCE [LARGE SCALE GENOMIC DNA]</scope>
    <source>
        <strain evidence="4">SpSt-876</strain>
    </source>
</reference>
<evidence type="ECO:0000256" key="2">
    <source>
        <dbReference type="ARBA" id="ARBA00022695"/>
    </source>
</evidence>
<comment type="similarity">
    <text evidence="3">Belongs to the IspD/TarI cytidylyltransferase family. IspD subfamily.</text>
</comment>
<evidence type="ECO:0000256" key="1">
    <source>
        <dbReference type="ARBA" id="ARBA00022679"/>
    </source>
</evidence>
<protein>
    <recommendedName>
        <fullName evidence="3">2-C-methyl-D-erythritol 4-phosphate cytidylyltransferase</fullName>
        <ecNumber evidence="3">2.7.7.60</ecNumber>
    </recommendedName>
    <alternativeName>
        <fullName evidence="3">4-diphosphocytidyl-2C-methyl-D-erythritol synthase</fullName>
    </alternativeName>
    <alternativeName>
        <fullName evidence="3">MEP cytidylyltransferase</fullName>
        <shortName evidence="3">MCT</shortName>
    </alternativeName>
</protein>